<name>A0A0L6URW0_9BASI</name>
<evidence type="ECO:0000256" key="2">
    <source>
        <dbReference type="SAM" id="SignalP"/>
    </source>
</evidence>
<evidence type="ECO:0000313" key="3">
    <source>
        <dbReference type="EMBL" id="KNZ50967.1"/>
    </source>
</evidence>
<feature type="chain" id="PRO_5005567579" evidence="2">
    <location>
        <begin position="23"/>
        <end position="622"/>
    </location>
</feature>
<reference evidence="3 4" key="1">
    <citation type="submission" date="2015-08" db="EMBL/GenBank/DDBJ databases">
        <title>Next Generation Sequencing and Analysis of the Genome of Puccinia sorghi L Schw, the Causal Agent of Maize Common Rust.</title>
        <authorList>
            <person name="Rochi L."/>
            <person name="Burguener G."/>
            <person name="Darino M."/>
            <person name="Turjanski A."/>
            <person name="Kreff E."/>
            <person name="Dieguez M.J."/>
            <person name="Sacco F."/>
        </authorList>
    </citation>
    <scope>NUCLEOTIDE SEQUENCE [LARGE SCALE GENOMIC DNA]</scope>
    <source>
        <strain evidence="3 4">RO10H11247</strain>
    </source>
</reference>
<comment type="caution">
    <text evidence="3">The sequence shown here is derived from an EMBL/GenBank/DDBJ whole genome shotgun (WGS) entry which is preliminary data.</text>
</comment>
<keyword evidence="1" id="KW-0472">Membrane</keyword>
<sequence length="622" mass="70863">MTINWMKMVLLMTCCCVIGKESKRTGKKLADTPSSTYDRLVQQIVDLTKKLVGNLAYPKIYHYGYNPVNFLFLFIYLDLSFSVQERSTESIQQYTMHRREHVQQSSKRERKKNGFFFLVGEVGCYVELQHHDRAMESGILIRTSRDSSRSPPHTNSQKTCEEGCAALFEDGILVHVVFFGLVYSERSASDGEVLMDSLVMTRGLILLSFLPWNERGFTTDGVFNNRPGESGSCPAVLSFFFRICLFLFLLSPVAVSSAARMVPFSKIMMILRCGQLFFFFFTFSAASCLGNRDVHFIYLFYTALVGCCICFLTPKRRNYLRTTSLTRHAHGSMPRQIRAAEELEMRCILGNRAIQVPMMSFVDAKTQDEGGLTGPAKPFLIVTCAQPVFGSFSYPIWYQPWCSVFKGNLFVAYGSSFFSLIFNSPPLARVCLLKPIPQALLPQPSLKPRTISSIIISVPPYGFTHRLLPHPLRGTSSTQPVLAQTPGLPYPFSFSPLLFPILTPPWIISSHVHSPIHIPFSYLLFYYHKHFRSLPVSNTSPLPFSRITLPTSLSHHCRYPLSNFPRRVHQAVRINRTFPIFLWLLLPASFWLNAYTCSVDTKPTIFFPHYAVLTCHLLKYQY</sequence>
<gene>
    <name evidence="3" type="ORF">VP01_414g2</name>
</gene>
<feature type="transmembrane region" description="Helical" evidence="1">
    <location>
        <begin position="577"/>
        <end position="595"/>
    </location>
</feature>
<dbReference type="EMBL" id="LAVV01009224">
    <property type="protein sequence ID" value="KNZ50967.1"/>
    <property type="molecule type" value="Genomic_DNA"/>
</dbReference>
<keyword evidence="2" id="KW-0732">Signal</keyword>
<accession>A0A0L6URW0</accession>
<protein>
    <submittedName>
        <fullName evidence="3">Putative signal peptide protein</fullName>
    </submittedName>
</protein>
<dbReference type="Proteomes" id="UP000037035">
    <property type="component" value="Unassembled WGS sequence"/>
</dbReference>
<keyword evidence="4" id="KW-1185">Reference proteome</keyword>
<feature type="transmembrane region" description="Helical" evidence="1">
    <location>
        <begin position="235"/>
        <end position="255"/>
    </location>
</feature>
<feature type="transmembrane region" description="Helical" evidence="1">
    <location>
        <begin position="267"/>
        <end position="289"/>
    </location>
</feature>
<dbReference type="AlphaFoldDB" id="A0A0L6URW0"/>
<keyword evidence="1" id="KW-1133">Transmembrane helix</keyword>
<keyword evidence="1" id="KW-0812">Transmembrane</keyword>
<proteinExistence type="predicted"/>
<feature type="transmembrane region" description="Helical" evidence="1">
    <location>
        <begin position="295"/>
        <end position="313"/>
    </location>
</feature>
<evidence type="ECO:0000256" key="1">
    <source>
        <dbReference type="SAM" id="Phobius"/>
    </source>
</evidence>
<dbReference type="VEuPathDB" id="FungiDB:VP01_414g2"/>
<feature type="signal peptide" evidence="2">
    <location>
        <begin position="1"/>
        <end position="22"/>
    </location>
</feature>
<evidence type="ECO:0000313" key="4">
    <source>
        <dbReference type="Proteomes" id="UP000037035"/>
    </source>
</evidence>
<organism evidence="3 4">
    <name type="scientific">Puccinia sorghi</name>
    <dbReference type="NCBI Taxonomy" id="27349"/>
    <lineage>
        <taxon>Eukaryota</taxon>
        <taxon>Fungi</taxon>
        <taxon>Dikarya</taxon>
        <taxon>Basidiomycota</taxon>
        <taxon>Pucciniomycotina</taxon>
        <taxon>Pucciniomycetes</taxon>
        <taxon>Pucciniales</taxon>
        <taxon>Pucciniaceae</taxon>
        <taxon>Puccinia</taxon>
    </lineage>
</organism>